<reference evidence="4 5" key="2">
    <citation type="journal article" date="2009" name="PLoS ONE">
        <title>An integrated genetic and cytogenetic map of the cucumber genome.</title>
        <authorList>
            <person name="Ren Y."/>
            <person name="Zhang Z."/>
            <person name="Liu J."/>
            <person name="Staub J.E."/>
            <person name="Han Y."/>
            <person name="Cheng Z."/>
            <person name="Li X."/>
            <person name="Lu J."/>
            <person name="Miao H."/>
            <person name="Kang H."/>
            <person name="Xie B."/>
            <person name="Gu X."/>
            <person name="Wang X."/>
            <person name="Du Y."/>
            <person name="Jin W."/>
            <person name="Huang S."/>
        </authorList>
    </citation>
    <scope>NUCLEOTIDE SEQUENCE [LARGE SCALE GENOMIC DNA]</scope>
    <source>
        <strain evidence="5">cv. 9930</strain>
    </source>
</reference>
<dbReference type="Gramene" id="KGN58863">
    <property type="protein sequence ID" value="KGN58863"/>
    <property type="gene ID" value="Csa_3G734160"/>
</dbReference>
<dbReference type="PANTHER" id="PTHR33142">
    <property type="entry name" value="CYCLIN-DEPENDENT PROTEIN KINASE INHIBITOR SMR13"/>
    <property type="match status" value="1"/>
</dbReference>
<dbReference type="Proteomes" id="UP000029981">
    <property type="component" value="Chromosome 3"/>
</dbReference>
<dbReference type="AlphaFoldDB" id="A0A0A0LAJ2"/>
<dbReference type="GO" id="GO:0005634">
    <property type="term" value="C:nucleus"/>
    <property type="evidence" value="ECO:0000318"/>
    <property type="project" value="GO_Central"/>
</dbReference>
<dbReference type="STRING" id="3659.A0A0A0LAJ2"/>
<reference evidence="4 5" key="4">
    <citation type="journal article" date="2011" name="BMC Genomics">
        <title>RNA-Seq improves annotation of protein-coding genes in the cucumber genome.</title>
        <authorList>
            <person name="Li Z."/>
            <person name="Zhang Z."/>
            <person name="Yan P."/>
            <person name="Huang S."/>
            <person name="Fei Z."/>
            <person name="Lin K."/>
        </authorList>
    </citation>
    <scope>NUCLEOTIDE SEQUENCE [LARGE SCALE GENOMIC DNA]</scope>
    <source>
        <strain evidence="5">cv. 9930</strain>
    </source>
</reference>
<evidence type="ECO:0000313" key="5">
    <source>
        <dbReference type="Proteomes" id="UP000029981"/>
    </source>
</evidence>
<keyword evidence="2" id="KW-0131">Cell cycle</keyword>
<protein>
    <submittedName>
        <fullName evidence="4">Uncharacterized protein</fullName>
    </submittedName>
</protein>
<name>A0A0A0LAJ2_CUCSA</name>
<reference evidence="4 5" key="1">
    <citation type="journal article" date="2009" name="Nat. Genet.">
        <title>The genome of the cucumber, Cucumis sativus L.</title>
        <authorList>
            <person name="Huang S."/>
            <person name="Li R."/>
            <person name="Zhang Z."/>
            <person name="Li L."/>
            <person name="Gu X."/>
            <person name="Fan W."/>
            <person name="Lucas W.J."/>
            <person name="Wang X."/>
            <person name="Xie B."/>
            <person name="Ni P."/>
            <person name="Ren Y."/>
            <person name="Zhu H."/>
            <person name="Li J."/>
            <person name="Lin K."/>
            <person name="Jin W."/>
            <person name="Fei Z."/>
            <person name="Li G."/>
            <person name="Staub J."/>
            <person name="Kilian A."/>
            <person name="van der Vossen E.A."/>
            <person name="Wu Y."/>
            <person name="Guo J."/>
            <person name="He J."/>
            <person name="Jia Z."/>
            <person name="Ren Y."/>
            <person name="Tian G."/>
            <person name="Lu Y."/>
            <person name="Ruan J."/>
            <person name="Qian W."/>
            <person name="Wang M."/>
            <person name="Huang Q."/>
            <person name="Li B."/>
            <person name="Xuan Z."/>
            <person name="Cao J."/>
            <person name="Asan"/>
            <person name="Wu Z."/>
            <person name="Zhang J."/>
            <person name="Cai Q."/>
            <person name="Bai Y."/>
            <person name="Zhao B."/>
            <person name="Han Y."/>
            <person name="Li Y."/>
            <person name="Li X."/>
            <person name="Wang S."/>
            <person name="Shi Q."/>
            <person name="Liu S."/>
            <person name="Cho W.K."/>
            <person name="Kim J.Y."/>
            <person name="Xu Y."/>
            <person name="Heller-Uszynska K."/>
            <person name="Miao H."/>
            <person name="Cheng Z."/>
            <person name="Zhang S."/>
            <person name="Wu J."/>
            <person name="Yang Y."/>
            <person name="Kang H."/>
            <person name="Li M."/>
            <person name="Liang H."/>
            <person name="Ren X."/>
            <person name="Shi Z."/>
            <person name="Wen M."/>
            <person name="Jian M."/>
            <person name="Yang H."/>
            <person name="Zhang G."/>
            <person name="Yang Z."/>
            <person name="Chen R."/>
            <person name="Liu S."/>
            <person name="Li J."/>
            <person name="Ma L."/>
            <person name="Liu H."/>
            <person name="Zhou Y."/>
            <person name="Zhao J."/>
            <person name="Fang X."/>
            <person name="Li G."/>
            <person name="Fang L."/>
            <person name="Li Y."/>
            <person name="Liu D."/>
            <person name="Zheng H."/>
            <person name="Zhang Y."/>
            <person name="Qin N."/>
            <person name="Li Z."/>
            <person name="Yang G."/>
            <person name="Yang S."/>
            <person name="Bolund L."/>
            <person name="Kristiansen K."/>
            <person name="Zheng H."/>
            <person name="Li S."/>
            <person name="Zhang X."/>
            <person name="Yang H."/>
            <person name="Wang J."/>
            <person name="Sun R."/>
            <person name="Zhang B."/>
            <person name="Jiang S."/>
            <person name="Wang J."/>
            <person name="Du Y."/>
            <person name="Li S."/>
        </authorList>
    </citation>
    <scope>NUCLEOTIDE SEQUENCE [LARGE SCALE GENOMIC DNA]</scope>
    <source>
        <strain evidence="5">cv. 9930</strain>
    </source>
</reference>
<gene>
    <name evidence="4" type="ORF">Csa_3G734160</name>
</gene>
<organism evidence="4 5">
    <name type="scientific">Cucumis sativus</name>
    <name type="common">Cucumber</name>
    <dbReference type="NCBI Taxonomy" id="3659"/>
    <lineage>
        <taxon>Eukaryota</taxon>
        <taxon>Viridiplantae</taxon>
        <taxon>Streptophyta</taxon>
        <taxon>Embryophyta</taxon>
        <taxon>Tracheophyta</taxon>
        <taxon>Spermatophyta</taxon>
        <taxon>Magnoliopsida</taxon>
        <taxon>eudicotyledons</taxon>
        <taxon>Gunneridae</taxon>
        <taxon>Pentapetalae</taxon>
        <taxon>rosids</taxon>
        <taxon>fabids</taxon>
        <taxon>Cucurbitales</taxon>
        <taxon>Cucurbitaceae</taxon>
        <taxon>Benincaseae</taxon>
        <taxon>Cucumis</taxon>
    </lineage>
</organism>
<dbReference type="GO" id="GO:0004860">
    <property type="term" value="F:protein kinase inhibitor activity"/>
    <property type="evidence" value="ECO:0007669"/>
    <property type="project" value="UniProtKB-KW"/>
</dbReference>
<evidence type="ECO:0000313" key="4">
    <source>
        <dbReference type="EMBL" id="KGN58863.1"/>
    </source>
</evidence>
<accession>A0A0A0LAJ2</accession>
<proteinExistence type="predicted"/>
<sequence>MFNFGGDENSKAVSHIDATPRHSFIFLFLFKHTPNFSKSNSHSPPPPLLLLATVHARALFVVSNFHYLLLKLYSINLYLLLFISLAMDSKQGTGNYEEECSTPTRWECRIPAVFNCPPPPKKKNATAGKKREPPKHGYFQPPDLEALFSIPPRREACA</sequence>
<reference evidence="4 5" key="3">
    <citation type="journal article" date="2010" name="BMC Genomics">
        <title>Transcriptome sequencing and comparative analysis of cucumber flowers with different sex types.</title>
        <authorList>
            <person name="Guo S."/>
            <person name="Zheng Y."/>
            <person name="Joung J.G."/>
            <person name="Liu S."/>
            <person name="Zhang Z."/>
            <person name="Crasta O.R."/>
            <person name="Sobral B.W."/>
            <person name="Xu Y."/>
            <person name="Huang S."/>
            <person name="Fei Z."/>
        </authorList>
    </citation>
    <scope>NUCLEOTIDE SEQUENCE [LARGE SCALE GENOMIC DNA]</scope>
    <source>
        <strain evidence="5">cv. 9930</strain>
    </source>
</reference>
<evidence type="ECO:0000256" key="3">
    <source>
        <dbReference type="SAM" id="MobiDB-lite"/>
    </source>
</evidence>
<keyword evidence="5" id="KW-1185">Reference proteome</keyword>
<dbReference type="GO" id="GO:0032875">
    <property type="term" value="P:regulation of DNA endoreduplication"/>
    <property type="evidence" value="ECO:0007669"/>
    <property type="project" value="InterPro"/>
</dbReference>
<evidence type="ECO:0000256" key="1">
    <source>
        <dbReference type="ARBA" id="ARBA00023013"/>
    </source>
</evidence>
<dbReference type="InterPro" id="IPR040389">
    <property type="entry name" value="SMR"/>
</dbReference>
<keyword evidence="1" id="KW-0649">Protein kinase inhibitor</keyword>
<dbReference type="PANTHER" id="PTHR33142:SF115">
    <property type="entry name" value="CYCLIN-DEPENDENT PROTEIN KINASE INHIBITOR SMR4"/>
    <property type="match status" value="1"/>
</dbReference>
<evidence type="ECO:0000256" key="2">
    <source>
        <dbReference type="ARBA" id="ARBA00023306"/>
    </source>
</evidence>
<feature type="region of interest" description="Disordered" evidence="3">
    <location>
        <begin position="118"/>
        <end position="143"/>
    </location>
</feature>
<dbReference type="EMBL" id="CM002924">
    <property type="protein sequence ID" value="KGN58863.1"/>
    <property type="molecule type" value="Genomic_DNA"/>
</dbReference>